<keyword evidence="7" id="KW-0067">ATP-binding</keyword>
<dbReference type="SUPFAM" id="SSF82114">
    <property type="entry name" value="Riboflavin kinase-like"/>
    <property type="match status" value="1"/>
</dbReference>
<dbReference type="InterPro" id="IPR023465">
    <property type="entry name" value="Riboflavin_kinase_dom_sf"/>
</dbReference>
<comment type="caution">
    <text evidence="9">The sequence shown here is derived from an EMBL/GenBank/DDBJ whole genome shotgun (WGS) entry which is preliminary data.</text>
</comment>
<dbReference type="AlphaFoldDB" id="A0A1D1VQG8"/>
<feature type="domain" description="Riboflavin kinase" evidence="8">
    <location>
        <begin position="13"/>
        <end position="143"/>
    </location>
</feature>
<evidence type="ECO:0000256" key="3">
    <source>
        <dbReference type="ARBA" id="ARBA00022630"/>
    </source>
</evidence>
<gene>
    <name evidence="9" type="primary">RvY_14190</name>
    <name evidence="9" type="synonym">RvY_14190.1</name>
    <name evidence="9" type="ORF">RvY_14190-1</name>
</gene>
<name>A0A1D1VQG8_RAMVA</name>
<dbReference type="GO" id="GO:0005524">
    <property type="term" value="F:ATP binding"/>
    <property type="evidence" value="ECO:0007669"/>
    <property type="project" value="UniProtKB-KW"/>
</dbReference>
<dbReference type="STRING" id="947166.A0A1D1VQG8"/>
<dbReference type="SMART" id="SM00904">
    <property type="entry name" value="Flavokinase"/>
    <property type="match status" value="1"/>
</dbReference>
<proteinExistence type="predicted"/>
<keyword evidence="5" id="KW-0808">Transferase</keyword>
<dbReference type="Pfam" id="PF01687">
    <property type="entry name" value="Flavokinase"/>
    <property type="match status" value="1"/>
</dbReference>
<comment type="pathway">
    <text evidence="1">Cofactor biosynthesis; FMN biosynthesis; FMN from riboflavin (ATP route): step 1/1.</text>
</comment>
<keyword evidence="10" id="KW-1185">Reference proteome</keyword>
<evidence type="ECO:0000256" key="4">
    <source>
        <dbReference type="ARBA" id="ARBA00022643"/>
    </source>
</evidence>
<dbReference type="EMBL" id="BDGG01000010">
    <property type="protein sequence ID" value="GAV03812.1"/>
    <property type="molecule type" value="Genomic_DNA"/>
</dbReference>
<dbReference type="GO" id="GO:0008531">
    <property type="term" value="F:riboflavin kinase activity"/>
    <property type="evidence" value="ECO:0007669"/>
    <property type="project" value="UniProtKB-EC"/>
</dbReference>
<dbReference type="PANTHER" id="PTHR22749:SF6">
    <property type="entry name" value="RIBOFLAVIN KINASE"/>
    <property type="match status" value="1"/>
</dbReference>
<dbReference type="InterPro" id="IPR023468">
    <property type="entry name" value="Riboflavin_kinase"/>
</dbReference>
<protein>
    <recommendedName>
        <fullName evidence="2">riboflavin kinase</fullName>
        <ecNumber evidence="2">2.7.1.26</ecNumber>
    </recommendedName>
</protein>
<evidence type="ECO:0000259" key="8">
    <source>
        <dbReference type="SMART" id="SM00904"/>
    </source>
</evidence>
<evidence type="ECO:0000256" key="1">
    <source>
        <dbReference type="ARBA" id="ARBA00005201"/>
    </source>
</evidence>
<keyword evidence="3" id="KW-0285">Flavoprotein</keyword>
<dbReference type="Gene3D" id="2.40.30.30">
    <property type="entry name" value="Riboflavin kinase-like"/>
    <property type="match status" value="1"/>
</dbReference>
<evidence type="ECO:0000313" key="9">
    <source>
        <dbReference type="EMBL" id="GAV03812.1"/>
    </source>
</evidence>
<keyword evidence="6" id="KW-0547">Nucleotide-binding</keyword>
<evidence type="ECO:0000256" key="7">
    <source>
        <dbReference type="ARBA" id="ARBA00022840"/>
    </source>
</evidence>
<evidence type="ECO:0000256" key="6">
    <source>
        <dbReference type="ARBA" id="ARBA00022741"/>
    </source>
</evidence>
<accession>A0A1D1VQG8</accession>
<evidence type="ECO:0000256" key="2">
    <source>
        <dbReference type="ARBA" id="ARBA00012105"/>
    </source>
</evidence>
<dbReference type="EC" id="2.7.1.26" evidence="2"/>
<dbReference type="GO" id="GO:0009398">
    <property type="term" value="P:FMN biosynthetic process"/>
    <property type="evidence" value="ECO:0007669"/>
    <property type="project" value="UniProtKB-UniPathway"/>
</dbReference>
<dbReference type="InterPro" id="IPR015865">
    <property type="entry name" value="Riboflavin_kinase_bac/euk"/>
</dbReference>
<evidence type="ECO:0000313" key="10">
    <source>
        <dbReference type="Proteomes" id="UP000186922"/>
    </source>
</evidence>
<sequence length="176" mass="19195">MAKDTVKEQGLEMSCLPFLAEGRVVKGFGRGSKQLGIPTANFTQDVVDTMPTDMIEGVYYGLANVDGGSVSRMVMSVGHNLHFANAMRTMETHILRSFADDFYGGLLRVMVLGFIREMESYTSLDALIAAIHSDIDIANKALSEERFASCYDSDFFKHGFAVVTNGRAVQSDGTSS</sequence>
<dbReference type="PANTHER" id="PTHR22749">
    <property type="entry name" value="RIBOFLAVIN KINASE/FMN ADENYLYLTRANSFERASE"/>
    <property type="match status" value="1"/>
</dbReference>
<dbReference type="Proteomes" id="UP000186922">
    <property type="component" value="Unassembled WGS sequence"/>
</dbReference>
<organism evidence="9 10">
    <name type="scientific">Ramazzottius varieornatus</name>
    <name type="common">Water bear</name>
    <name type="synonym">Tardigrade</name>
    <dbReference type="NCBI Taxonomy" id="947166"/>
    <lineage>
        <taxon>Eukaryota</taxon>
        <taxon>Metazoa</taxon>
        <taxon>Ecdysozoa</taxon>
        <taxon>Tardigrada</taxon>
        <taxon>Eutardigrada</taxon>
        <taxon>Parachela</taxon>
        <taxon>Hypsibioidea</taxon>
        <taxon>Ramazzottiidae</taxon>
        <taxon>Ramazzottius</taxon>
    </lineage>
</organism>
<evidence type="ECO:0000256" key="5">
    <source>
        <dbReference type="ARBA" id="ARBA00022679"/>
    </source>
</evidence>
<dbReference type="UniPathway" id="UPA00276">
    <property type="reaction ID" value="UER00406"/>
</dbReference>
<reference evidence="9 10" key="1">
    <citation type="journal article" date="2016" name="Nat. Commun.">
        <title>Extremotolerant tardigrade genome and improved radiotolerance of human cultured cells by tardigrade-unique protein.</title>
        <authorList>
            <person name="Hashimoto T."/>
            <person name="Horikawa D.D."/>
            <person name="Saito Y."/>
            <person name="Kuwahara H."/>
            <person name="Kozuka-Hata H."/>
            <person name="Shin-I T."/>
            <person name="Minakuchi Y."/>
            <person name="Ohishi K."/>
            <person name="Motoyama A."/>
            <person name="Aizu T."/>
            <person name="Enomoto A."/>
            <person name="Kondo K."/>
            <person name="Tanaka S."/>
            <person name="Hara Y."/>
            <person name="Koshikawa S."/>
            <person name="Sagara H."/>
            <person name="Miura T."/>
            <person name="Yokobori S."/>
            <person name="Miyagawa K."/>
            <person name="Suzuki Y."/>
            <person name="Kubo T."/>
            <person name="Oyama M."/>
            <person name="Kohara Y."/>
            <person name="Fujiyama A."/>
            <person name="Arakawa K."/>
            <person name="Katayama T."/>
            <person name="Toyoda A."/>
            <person name="Kunieda T."/>
        </authorList>
    </citation>
    <scope>NUCLEOTIDE SEQUENCE [LARGE SCALE GENOMIC DNA]</scope>
    <source>
        <strain evidence="9 10">YOKOZUNA-1</strain>
    </source>
</reference>
<dbReference type="GO" id="GO:0005739">
    <property type="term" value="C:mitochondrion"/>
    <property type="evidence" value="ECO:0007669"/>
    <property type="project" value="TreeGrafter"/>
</dbReference>
<keyword evidence="4" id="KW-0288">FMN</keyword>
<dbReference type="OrthoDB" id="276388at2759"/>
<dbReference type="GO" id="GO:0009231">
    <property type="term" value="P:riboflavin biosynthetic process"/>
    <property type="evidence" value="ECO:0007669"/>
    <property type="project" value="InterPro"/>
</dbReference>